<protein>
    <submittedName>
        <fullName evidence="5">Methyltransferase domain-containing protein</fullName>
    </submittedName>
</protein>
<evidence type="ECO:0000256" key="2">
    <source>
        <dbReference type="ARBA" id="ARBA00022679"/>
    </source>
</evidence>
<dbReference type="Proteomes" id="UP001183410">
    <property type="component" value="Unassembled WGS sequence"/>
</dbReference>
<dbReference type="CDD" id="cd02440">
    <property type="entry name" value="AdoMet_MTases"/>
    <property type="match status" value="1"/>
</dbReference>
<evidence type="ECO:0000256" key="1">
    <source>
        <dbReference type="ARBA" id="ARBA00022603"/>
    </source>
</evidence>
<proteinExistence type="predicted"/>
<dbReference type="InterPro" id="IPR029063">
    <property type="entry name" value="SAM-dependent_MTases_sf"/>
</dbReference>
<keyword evidence="2" id="KW-0808">Transferase</keyword>
<dbReference type="InterPro" id="IPR013216">
    <property type="entry name" value="Methyltransf_11"/>
</dbReference>
<keyword evidence="1 5" id="KW-0489">Methyltransferase</keyword>
<keyword evidence="6" id="KW-1185">Reference proteome</keyword>
<dbReference type="SUPFAM" id="SSF53335">
    <property type="entry name" value="S-adenosyl-L-methionine-dependent methyltransferases"/>
    <property type="match status" value="1"/>
</dbReference>
<feature type="domain" description="Methyltransferase type 11" evidence="4">
    <location>
        <begin position="47"/>
        <end position="137"/>
    </location>
</feature>
<dbReference type="RefSeq" id="WP_311668821.1">
    <property type="nucleotide sequence ID" value="NZ_JAVREO010000012.1"/>
</dbReference>
<dbReference type="EMBL" id="JAVREO010000012">
    <property type="protein sequence ID" value="MDT0268739.1"/>
    <property type="molecule type" value="Genomic_DNA"/>
</dbReference>
<keyword evidence="3" id="KW-0949">S-adenosyl-L-methionine</keyword>
<dbReference type="Pfam" id="PF08241">
    <property type="entry name" value="Methyltransf_11"/>
    <property type="match status" value="1"/>
</dbReference>
<evidence type="ECO:0000313" key="5">
    <source>
        <dbReference type="EMBL" id="MDT0268739.1"/>
    </source>
</evidence>
<dbReference type="GO" id="GO:0032259">
    <property type="term" value="P:methylation"/>
    <property type="evidence" value="ECO:0007669"/>
    <property type="project" value="UniProtKB-KW"/>
</dbReference>
<organism evidence="5 6">
    <name type="scientific">Streptomyces chisholmiae</name>
    <dbReference type="NCBI Taxonomy" id="3075540"/>
    <lineage>
        <taxon>Bacteria</taxon>
        <taxon>Bacillati</taxon>
        <taxon>Actinomycetota</taxon>
        <taxon>Actinomycetes</taxon>
        <taxon>Kitasatosporales</taxon>
        <taxon>Streptomycetaceae</taxon>
        <taxon>Streptomyces</taxon>
    </lineage>
</organism>
<dbReference type="Gene3D" id="3.40.50.150">
    <property type="entry name" value="Vaccinia Virus protein VP39"/>
    <property type="match status" value="1"/>
</dbReference>
<dbReference type="PANTHER" id="PTHR43464">
    <property type="entry name" value="METHYLTRANSFERASE"/>
    <property type="match status" value="1"/>
</dbReference>
<name>A0ABU2JUT9_9ACTN</name>
<sequence length="236" mass="25761">MTTTVPEYDNWSAYWWQPRGPFSVLRWIARARGEQVAPATRPDAVLLDVACGGGMLHPYIAGKGYRHVGVDVSTKSAEIARRHGVDEVVIGDIRDIPLPDAFADVVVAGCCVEHVDEPERVVAECCRLLKPGGTLIIDTIARTWPARFAVITLGENTPVSWAAPKGTHDHRMFVDPRRLARACAANGVPVETYGLFPRTRDLLAWTLGRHGDVPMRKVGYTGIIYGVTGVKPPAEG</sequence>
<gene>
    <name evidence="5" type="ORF">RM844_20850</name>
</gene>
<evidence type="ECO:0000313" key="6">
    <source>
        <dbReference type="Proteomes" id="UP001183410"/>
    </source>
</evidence>
<evidence type="ECO:0000259" key="4">
    <source>
        <dbReference type="Pfam" id="PF08241"/>
    </source>
</evidence>
<dbReference type="GO" id="GO:0008168">
    <property type="term" value="F:methyltransferase activity"/>
    <property type="evidence" value="ECO:0007669"/>
    <property type="project" value="UniProtKB-KW"/>
</dbReference>
<evidence type="ECO:0000256" key="3">
    <source>
        <dbReference type="ARBA" id="ARBA00022691"/>
    </source>
</evidence>
<reference evidence="6" key="1">
    <citation type="submission" date="2023-07" db="EMBL/GenBank/DDBJ databases">
        <title>30 novel species of actinomycetes from the DSMZ collection.</title>
        <authorList>
            <person name="Nouioui I."/>
        </authorList>
    </citation>
    <scope>NUCLEOTIDE SEQUENCE [LARGE SCALE GENOMIC DNA]</scope>
    <source>
        <strain evidence="6">DSM 44915</strain>
    </source>
</reference>
<accession>A0ABU2JUT9</accession>
<comment type="caution">
    <text evidence="5">The sequence shown here is derived from an EMBL/GenBank/DDBJ whole genome shotgun (WGS) entry which is preliminary data.</text>
</comment>
<dbReference type="PANTHER" id="PTHR43464:SF19">
    <property type="entry name" value="UBIQUINONE BIOSYNTHESIS O-METHYLTRANSFERASE, MITOCHONDRIAL"/>
    <property type="match status" value="1"/>
</dbReference>